<name>A0ABY2IDU9_9MICO</name>
<organism evidence="2 3">
    <name type="scientific">Cryobacterium algoricola</name>
    <dbReference type="NCBI Taxonomy" id="1259183"/>
    <lineage>
        <taxon>Bacteria</taxon>
        <taxon>Bacillati</taxon>
        <taxon>Actinomycetota</taxon>
        <taxon>Actinomycetes</taxon>
        <taxon>Micrococcales</taxon>
        <taxon>Microbacteriaceae</taxon>
        <taxon>Cryobacterium</taxon>
    </lineage>
</organism>
<accession>A0ABY2IDU9</accession>
<dbReference type="EMBL" id="SOFG01000017">
    <property type="protein sequence ID" value="TFB85607.1"/>
    <property type="molecule type" value="Genomic_DNA"/>
</dbReference>
<sequence>MSPSHSAARRRGRRSRPRRVVLWVGAGVAVLAIGAVAWVGVRGVLAKGELESAIPLASKIQDQVVSGDGPSAGATADELSRHAASAASLTSDPVWRAFEVVPFLGPNLVAVRQLAAVVDGVAQNAVTPLAQVAGAVTLGDFKPVNGAINLKPLVDAQSQFAAANTALVSATVQVAAIDTSATLPMVRGAAEQLASAVTKAAGSVDDVDRAVRLVPSMLGASGPRNYVLLFQNPAELRATGGIAGAVALIHTEGGQIKLAQQSSSTDFPLYKTPVLPLAEETRGLYGEITGQYIQDVNFTPDFAQTGPLAREMWKRQFGVEADGVVSIDPVALSYLLRATGPITLPTGDVLSADNAVQLLLSDVYARYKNPTDQDKFFAAAASSVFSAVSSGNADPVALITALAQAGGEHRVLVWSAHEEDQAVLADTTLAGGLPVSDASATRFGVYLNDGTGAKMGVYLDMKVGLGQATCRKDERPNYGVTVTLTNTAPADAATRLSDYVTGGDVYGVPRGNVKTIVSAYGAPGMENLGMTRDGAAVGYHPGTDAGYPVSAVTVELAPGQSTVLHFGWLGEKPSAAPLAVQMTPGIHVQETPGGDIGCEFTLR</sequence>
<evidence type="ECO:0000313" key="2">
    <source>
        <dbReference type="EMBL" id="TFB85607.1"/>
    </source>
</evidence>
<reference evidence="2 3" key="1">
    <citation type="submission" date="2019-03" db="EMBL/GenBank/DDBJ databases">
        <title>Genomics of glacier-inhabiting Cryobacterium strains.</title>
        <authorList>
            <person name="Liu Q."/>
            <person name="Xin Y.-H."/>
        </authorList>
    </citation>
    <scope>NUCLEOTIDE SEQUENCE [LARGE SCALE GENOMIC DNA]</scope>
    <source>
        <strain evidence="2 3">MDB2-B</strain>
    </source>
</reference>
<keyword evidence="1" id="KW-1133">Transmembrane helix</keyword>
<keyword evidence="1" id="KW-0472">Membrane</keyword>
<dbReference type="Pfam" id="PF13196">
    <property type="entry name" value="DUF4012"/>
    <property type="match status" value="1"/>
</dbReference>
<keyword evidence="1" id="KW-0812">Transmembrane</keyword>
<dbReference type="InterPro" id="IPR025101">
    <property type="entry name" value="DUF4012"/>
</dbReference>
<comment type="caution">
    <text evidence="2">The sequence shown here is derived from an EMBL/GenBank/DDBJ whole genome shotgun (WGS) entry which is preliminary data.</text>
</comment>
<evidence type="ECO:0000256" key="1">
    <source>
        <dbReference type="SAM" id="Phobius"/>
    </source>
</evidence>
<keyword evidence="3" id="KW-1185">Reference proteome</keyword>
<dbReference type="Proteomes" id="UP000297608">
    <property type="component" value="Unassembled WGS sequence"/>
</dbReference>
<evidence type="ECO:0000313" key="3">
    <source>
        <dbReference type="Proteomes" id="UP000297608"/>
    </source>
</evidence>
<feature type="transmembrane region" description="Helical" evidence="1">
    <location>
        <begin position="20"/>
        <end position="41"/>
    </location>
</feature>
<gene>
    <name evidence="2" type="ORF">E3O44_13555</name>
</gene>
<proteinExistence type="predicted"/>
<protein>
    <submittedName>
        <fullName evidence="2">DUF4012 domain-containing protein</fullName>
    </submittedName>
</protein>